<name>A0A2W7RRZ5_9BACT</name>
<keyword evidence="4 8" id="KW-0566">Pantothenate biosynthesis</keyword>
<dbReference type="Gene3D" id="3.40.50.620">
    <property type="entry name" value="HUPs"/>
    <property type="match status" value="1"/>
</dbReference>
<comment type="catalytic activity">
    <reaction evidence="7 8">
        <text>(R)-pantoate + beta-alanine + ATP = (R)-pantothenate + AMP + diphosphate + H(+)</text>
        <dbReference type="Rhea" id="RHEA:10912"/>
        <dbReference type="ChEBI" id="CHEBI:15378"/>
        <dbReference type="ChEBI" id="CHEBI:15980"/>
        <dbReference type="ChEBI" id="CHEBI:29032"/>
        <dbReference type="ChEBI" id="CHEBI:30616"/>
        <dbReference type="ChEBI" id="CHEBI:33019"/>
        <dbReference type="ChEBI" id="CHEBI:57966"/>
        <dbReference type="ChEBI" id="CHEBI:456215"/>
        <dbReference type="EC" id="6.3.2.1"/>
    </reaction>
</comment>
<dbReference type="SUPFAM" id="SSF52374">
    <property type="entry name" value="Nucleotidylyl transferase"/>
    <property type="match status" value="1"/>
</dbReference>
<reference evidence="9 10" key="1">
    <citation type="submission" date="2018-06" db="EMBL/GenBank/DDBJ databases">
        <title>Genomic Encyclopedia of Archaeal and Bacterial Type Strains, Phase II (KMG-II): from individual species to whole genera.</title>
        <authorList>
            <person name="Goeker M."/>
        </authorList>
    </citation>
    <scope>NUCLEOTIDE SEQUENCE [LARGE SCALE GENOMIC DNA]</scope>
    <source>
        <strain evidence="9 10">DSM 23241</strain>
    </source>
</reference>
<dbReference type="PANTHER" id="PTHR21299:SF1">
    <property type="entry name" value="PANTOATE--BETA-ALANINE LIGASE"/>
    <property type="match status" value="1"/>
</dbReference>
<dbReference type="GO" id="GO:0004592">
    <property type="term" value="F:pantoate-beta-alanine ligase activity"/>
    <property type="evidence" value="ECO:0007669"/>
    <property type="project" value="UniProtKB-UniRule"/>
</dbReference>
<dbReference type="GO" id="GO:0005737">
    <property type="term" value="C:cytoplasm"/>
    <property type="evidence" value="ECO:0007669"/>
    <property type="project" value="UniProtKB-SubCell"/>
</dbReference>
<keyword evidence="6 8" id="KW-0067">ATP-binding</keyword>
<proteinExistence type="inferred from homology"/>
<evidence type="ECO:0000256" key="3">
    <source>
        <dbReference type="ARBA" id="ARBA00022598"/>
    </source>
</evidence>
<feature type="binding site" evidence="8">
    <location>
        <begin position="187"/>
        <end position="190"/>
    </location>
    <ligand>
        <name>ATP</name>
        <dbReference type="ChEBI" id="CHEBI:30616"/>
    </ligand>
</feature>
<feature type="binding site" evidence="8">
    <location>
        <position position="154"/>
    </location>
    <ligand>
        <name>(R)-pantoate</name>
        <dbReference type="ChEBI" id="CHEBI:15980"/>
    </ligand>
</feature>
<dbReference type="AlphaFoldDB" id="A0A2W7RRZ5"/>
<feature type="active site" description="Proton donor" evidence="8">
    <location>
        <position position="36"/>
    </location>
</feature>
<comment type="function">
    <text evidence="8">Catalyzes the condensation of pantoate with beta-alanine in an ATP-dependent reaction via a pantoyl-adenylate intermediate.</text>
</comment>
<protein>
    <recommendedName>
        <fullName evidence="8">Pantothenate synthetase</fullName>
        <shortName evidence="8">PS</shortName>
        <ecNumber evidence="8">6.3.2.1</ecNumber>
    </recommendedName>
    <alternativeName>
        <fullName evidence="8">Pantoate--beta-alanine ligase</fullName>
    </alternativeName>
    <alternativeName>
        <fullName evidence="8">Pantoate-activating enzyme</fullName>
    </alternativeName>
</protein>
<dbReference type="EMBL" id="QKZV01000003">
    <property type="protein sequence ID" value="PZX63453.1"/>
    <property type="molecule type" value="Genomic_DNA"/>
</dbReference>
<evidence type="ECO:0000256" key="1">
    <source>
        <dbReference type="ARBA" id="ARBA00004990"/>
    </source>
</evidence>
<dbReference type="GO" id="GO:0005524">
    <property type="term" value="F:ATP binding"/>
    <property type="evidence" value="ECO:0007669"/>
    <property type="project" value="UniProtKB-KW"/>
</dbReference>
<evidence type="ECO:0000313" key="9">
    <source>
        <dbReference type="EMBL" id="PZX63453.1"/>
    </source>
</evidence>
<feature type="binding site" evidence="8">
    <location>
        <begin position="148"/>
        <end position="151"/>
    </location>
    <ligand>
        <name>ATP</name>
        <dbReference type="ChEBI" id="CHEBI:30616"/>
    </ligand>
</feature>
<dbReference type="InterPro" id="IPR042176">
    <property type="entry name" value="Pantoate_ligase_C"/>
</dbReference>
<dbReference type="InterPro" id="IPR003721">
    <property type="entry name" value="Pantoate_ligase"/>
</dbReference>
<dbReference type="OrthoDB" id="9773087at2"/>
<sequence length="283" mass="32041">MIICKTKQALQKVLQLQNNPISIGFVPTMGALHNGHLALIDASKKAGNYTVSSIFVNPTQFNNKEDFDKYPISIEADINLLIQHQCDVLFLPTVAEMYPDGPKIPHHYPLNYLEQILEGEYRPGHFQGVCYIVEQLLKLVTPTHLYMGSKDYQQCMVIQFLLQYNQQLSNIQLHIEPTVREANGLAMSSRNRRLSTENFNKAATLFQTLVFIKQNIGQYSLDALINMAKTKLIEGGFEKIDYISIADAHTLKPIEQFNPQQPAIVLAAAFLQNVRLIDNLPLN</sequence>
<comment type="miscellaneous">
    <text evidence="8">The reaction proceeds by a bi uni uni bi ping pong mechanism.</text>
</comment>
<evidence type="ECO:0000256" key="5">
    <source>
        <dbReference type="ARBA" id="ARBA00022741"/>
    </source>
</evidence>
<feature type="binding site" evidence="8">
    <location>
        <position position="60"/>
    </location>
    <ligand>
        <name>beta-alanine</name>
        <dbReference type="ChEBI" id="CHEBI:57966"/>
    </ligand>
</feature>
<keyword evidence="5 8" id="KW-0547">Nucleotide-binding</keyword>
<dbReference type="NCBIfam" id="TIGR00018">
    <property type="entry name" value="panC"/>
    <property type="match status" value="1"/>
</dbReference>
<keyword evidence="8" id="KW-0963">Cytoplasm</keyword>
<dbReference type="UniPathway" id="UPA00028">
    <property type="reaction ID" value="UER00005"/>
</dbReference>
<gene>
    <name evidence="8" type="primary">panC</name>
    <name evidence="9" type="ORF">LX80_01097</name>
</gene>
<dbReference type="InterPro" id="IPR014729">
    <property type="entry name" value="Rossmann-like_a/b/a_fold"/>
</dbReference>
<evidence type="ECO:0000256" key="4">
    <source>
        <dbReference type="ARBA" id="ARBA00022655"/>
    </source>
</evidence>
<feature type="binding site" evidence="8">
    <location>
        <position position="60"/>
    </location>
    <ligand>
        <name>(R)-pantoate</name>
        <dbReference type="ChEBI" id="CHEBI:15980"/>
    </ligand>
</feature>
<evidence type="ECO:0000256" key="2">
    <source>
        <dbReference type="ARBA" id="ARBA00009256"/>
    </source>
</evidence>
<feature type="binding site" evidence="8">
    <location>
        <position position="179"/>
    </location>
    <ligand>
        <name>ATP</name>
        <dbReference type="ChEBI" id="CHEBI:30616"/>
    </ligand>
</feature>
<dbReference type="EC" id="6.3.2.1" evidence="8"/>
<comment type="pathway">
    <text evidence="1 8">Cofactor biosynthesis; (R)-pantothenate biosynthesis; (R)-pantothenate from (R)-pantoate and beta-alanine: step 1/1.</text>
</comment>
<keyword evidence="10" id="KW-1185">Reference proteome</keyword>
<evidence type="ECO:0000256" key="6">
    <source>
        <dbReference type="ARBA" id="ARBA00022840"/>
    </source>
</evidence>
<evidence type="ECO:0000313" key="10">
    <source>
        <dbReference type="Proteomes" id="UP000249720"/>
    </source>
</evidence>
<organism evidence="9 10">
    <name type="scientific">Hydrotalea sandarakina</name>
    <dbReference type="NCBI Taxonomy" id="1004304"/>
    <lineage>
        <taxon>Bacteria</taxon>
        <taxon>Pseudomonadati</taxon>
        <taxon>Bacteroidota</taxon>
        <taxon>Chitinophagia</taxon>
        <taxon>Chitinophagales</taxon>
        <taxon>Chitinophagaceae</taxon>
        <taxon>Hydrotalea</taxon>
    </lineage>
</organism>
<comment type="caution">
    <text evidence="9">The sequence shown here is derived from an EMBL/GenBank/DDBJ whole genome shotgun (WGS) entry which is preliminary data.</text>
</comment>
<dbReference type="RefSeq" id="WP_111294087.1">
    <property type="nucleotide sequence ID" value="NZ_QKZV01000003.1"/>
</dbReference>
<dbReference type="GO" id="GO:0015940">
    <property type="term" value="P:pantothenate biosynthetic process"/>
    <property type="evidence" value="ECO:0007669"/>
    <property type="project" value="UniProtKB-UniRule"/>
</dbReference>
<feature type="binding site" evidence="8">
    <location>
        <begin position="29"/>
        <end position="36"/>
    </location>
    <ligand>
        <name>ATP</name>
        <dbReference type="ChEBI" id="CHEBI:30616"/>
    </ligand>
</feature>
<keyword evidence="3 8" id="KW-0436">Ligase</keyword>
<accession>A0A2W7RRZ5</accession>
<dbReference type="PANTHER" id="PTHR21299">
    <property type="entry name" value="CYTIDYLATE KINASE/PANTOATE-BETA-ALANINE LIGASE"/>
    <property type="match status" value="1"/>
</dbReference>
<comment type="similarity">
    <text evidence="2 8">Belongs to the pantothenate synthetase family.</text>
</comment>
<comment type="subunit">
    <text evidence="8">Homodimer.</text>
</comment>
<dbReference type="Proteomes" id="UP000249720">
    <property type="component" value="Unassembled WGS sequence"/>
</dbReference>
<evidence type="ECO:0000256" key="7">
    <source>
        <dbReference type="ARBA" id="ARBA00048258"/>
    </source>
</evidence>
<dbReference type="Gene3D" id="3.30.1300.10">
    <property type="entry name" value="Pantoate-beta-alanine ligase, C-terminal domain"/>
    <property type="match status" value="1"/>
</dbReference>
<evidence type="ECO:0000256" key="8">
    <source>
        <dbReference type="HAMAP-Rule" id="MF_00158"/>
    </source>
</evidence>
<comment type="subcellular location">
    <subcellularLocation>
        <location evidence="8">Cytoplasm</location>
    </subcellularLocation>
</comment>
<dbReference type="Pfam" id="PF02569">
    <property type="entry name" value="Pantoate_ligase"/>
    <property type="match status" value="1"/>
</dbReference>
<dbReference type="HAMAP" id="MF_00158">
    <property type="entry name" value="PanC"/>
    <property type="match status" value="1"/>
</dbReference>